<dbReference type="Proteomes" id="UP000695022">
    <property type="component" value="Unplaced"/>
</dbReference>
<comment type="subcellular location">
    <subcellularLocation>
        <location evidence="1">Nucleus inner membrane</location>
        <topology evidence="1">Multi-pass membrane protein</topology>
    </subcellularLocation>
</comment>
<evidence type="ECO:0000256" key="8">
    <source>
        <dbReference type="SAM" id="Phobius"/>
    </source>
</evidence>
<keyword evidence="5 8" id="KW-0472">Membrane</keyword>
<evidence type="ECO:0000256" key="1">
    <source>
        <dbReference type="ARBA" id="ARBA00004473"/>
    </source>
</evidence>
<gene>
    <name evidence="10" type="primary">LOC106816860</name>
</gene>
<evidence type="ECO:0000313" key="9">
    <source>
        <dbReference type="Proteomes" id="UP000695022"/>
    </source>
</evidence>
<name>A0ABM1EXR8_PRICU</name>
<dbReference type="GeneID" id="106816860"/>
<protein>
    <recommendedName>
        <fullName evidence="7">Nuclear envelope membrane protein</fullName>
    </recommendedName>
    <alternativeName>
        <fullName evidence="6">Nuclear rim protein</fullName>
    </alternativeName>
</protein>
<reference evidence="10" key="1">
    <citation type="submission" date="2025-08" db="UniProtKB">
        <authorList>
            <consortium name="RefSeq"/>
        </authorList>
    </citation>
    <scope>IDENTIFICATION</scope>
</reference>
<organism evidence="9 10">
    <name type="scientific">Priapulus caudatus</name>
    <name type="common">Priapulid worm</name>
    <dbReference type="NCBI Taxonomy" id="37621"/>
    <lineage>
        <taxon>Eukaryota</taxon>
        <taxon>Metazoa</taxon>
        <taxon>Ecdysozoa</taxon>
        <taxon>Scalidophora</taxon>
        <taxon>Priapulida</taxon>
        <taxon>Priapulimorpha</taxon>
        <taxon>Priapulimorphida</taxon>
        <taxon>Priapulidae</taxon>
        <taxon>Priapulus</taxon>
    </lineage>
</organism>
<keyword evidence="3 8" id="KW-0812">Transmembrane</keyword>
<dbReference type="InterPro" id="IPR033580">
    <property type="entry name" value="Nurim-like"/>
</dbReference>
<comment type="similarity">
    <text evidence="2">Belongs to the nurim family.</text>
</comment>
<dbReference type="PANTHER" id="PTHR31040:SF1">
    <property type="entry name" value="NURIM"/>
    <property type="match status" value="1"/>
</dbReference>
<evidence type="ECO:0000256" key="5">
    <source>
        <dbReference type="ARBA" id="ARBA00023136"/>
    </source>
</evidence>
<evidence type="ECO:0000313" key="10">
    <source>
        <dbReference type="RefSeq" id="XP_014676989.1"/>
    </source>
</evidence>
<dbReference type="PANTHER" id="PTHR31040">
    <property type="entry name" value="NURIM"/>
    <property type="match status" value="1"/>
</dbReference>
<feature type="transmembrane region" description="Helical" evidence="8">
    <location>
        <begin position="130"/>
        <end position="153"/>
    </location>
</feature>
<accession>A0ABM1EXR8</accession>
<dbReference type="RefSeq" id="XP_014676989.1">
    <property type="nucleotide sequence ID" value="XM_014821503.1"/>
</dbReference>
<keyword evidence="4 8" id="KW-1133">Transmembrane helix</keyword>
<evidence type="ECO:0000256" key="2">
    <source>
        <dbReference type="ARBA" id="ARBA00010631"/>
    </source>
</evidence>
<sequence>MKIFYALVAGAVLFSSIGTLLNFQRFLSGHIDVSKQAHQALARKETNYFVTKTVFWDLGLLIMFILQHSLMANHRWKNLVNNTLGLSVVERSIYVGASCLALQALMHQWVPVFSGTAWLVDVSSRQGNQLYSLLFFAVHVVAWVLTLGSLLLMDILELGGVKQVYFYCIGLNPPITYKHHSLARIYAHNRHPCALEL</sequence>
<evidence type="ECO:0000256" key="6">
    <source>
        <dbReference type="ARBA" id="ARBA00031700"/>
    </source>
</evidence>
<evidence type="ECO:0000256" key="7">
    <source>
        <dbReference type="ARBA" id="ARBA00032957"/>
    </source>
</evidence>
<keyword evidence="9" id="KW-1185">Reference proteome</keyword>
<feature type="transmembrane region" description="Helical" evidence="8">
    <location>
        <begin position="53"/>
        <end position="72"/>
    </location>
</feature>
<evidence type="ECO:0000256" key="3">
    <source>
        <dbReference type="ARBA" id="ARBA00022692"/>
    </source>
</evidence>
<evidence type="ECO:0000256" key="4">
    <source>
        <dbReference type="ARBA" id="ARBA00022989"/>
    </source>
</evidence>
<proteinExistence type="inferred from homology"/>